<feature type="compositionally biased region" description="Polar residues" evidence="2">
    <location>
        <begin position="87"/>
        <end position="100"/>
    </location>
</feature>
<feature type="region of interest" description="Disordered" evidence="2">
    <location>
        <begin position="55"/>
        <end position="104"/>
    </location>
</feature>
<accession>A0A2G9HDA1</accession>
<evidence type="ECO:0000313" key="4">
    <source>
        <dbReference type="Proteomes" id="UP000231279"/>
    </source>
</evidence>
<dbReference type="Proteomes" id="UP000231279">
    <property type="component" value="Unassembled WGS sequence"/>
</dbReference>
<reference evidence="4" key="1">
    <citation type="journal article" date="2018" name="Gigascience">
        <title>Genome assembly of the Pink Ipe (Handroanthus impetiginosus, Bignoniaceae), a highly valued, ecologically keystone Neotropical timber forest tree.</title>
        <authorList>
            <person name="Silva-Junior O.B."/>
            <person name="Grattapaglia D."/>
            <person name="Novaes E."/>
            <person name="Collevatti R.G."/>
        </authorList>
    </citation>
    <scope>NUCLEOTIDE SEQUENCE [LARGE SCALE GENOMIC DNA]</scope>
    <source>
        <strain evidence="4">cv. UFG-1</strain>
    </source>
</reference>
<keyword evidence="4" id="KW-1185">Reference proteome</keyword>
<sequence>MSKQMNEVDEALSGGSAESRSNSLKYGFGAGDPVSEEERFHKVLLEPHAKWLKARKLAPKGKANKAPETPLSVPSTPVPPKEVPKSVTGTTPPSSNQSVPSEKPNHFTINSTPLTGGDPISALAGGVGEDFSQLSPTQLKELLDHCLVQMMVLADSLARRVKFGAEKLAESDARIMKVQADLKNAEEALAISASQLKEVLAKHEKETAANDLRLAVLIKESNRERERQFELGKRQGREDFLQSTEFQSMLKKARQDGVRDFKKSPEFMVLSKAVDHVMTSFNKCQSQLRKLGGLNEGICPKQS</sequence>
<feature type="coiled-coil region" evidence="1">
    <location>
        <begin position="168"/>
        <end position="202"/>
    </location>
</feature>
<organism evidence="3 4">
    <name type="scientific">Handroanthus impetiginosus</name>
    <dbReference type="NCBI Taxonomy" id="429701"/>
    <lineage>
        <taxon>Eukaryota</taxon>
        <taxon>Viridiplantae</taxon>
        <taxon>Streptophyta</taxon>
        <taxon>Embryophyta</taxon>
        <taxon>Tracheophyta</taxon>
        <taxon>Spermatophyta</taxon>
        <taxon>Magnoliopsida</taxon>
        <taxon>eudicotyledons</taxon>
        <taxon>Gunneridae</taxon>
        <taxon>Pentapetalae</taxon>
        <taxon>asterids</taxon>
        <taxon>lamiids</taxon>
        <taxon>Lamiales</taxon>
        <taxon>Bignoniaceae</taxon>
        <taxon>Crescentiina</taxon>
        <taxon>Tabebuia alliance</taxon>
        <taxon>Handroanthus</taxon>
    </lineage>
</organism>
<gene>
    <name evidence="3" type="ORF">CDL12_11868</name>
</gene>
<proteinExistence type="predicted"/>
<protein>
    <submittedName>
        <fullName evidence="3">Uncharacterized protein</fullName>
    </submittedName>
</protein>
<evidence type="ECO:0000313" key="3">
    <source>
        <dbReference type="EMBL" id="PIN15484.1"/>
    </source>
</evidence>
<feature type="region of interest" description="Disordered" evidence="2">
    <location>
        <begin position="1"/>
        <end position="33"/>
    </location>
</feature>
<evidence type="ECO:0000256" key="1">
    <source>
        <dbReference type="SAM" id="Coils"/>
    </source>
</evidence>
<dbReference type="AlphaFoldDB" id="A0A2G9HDA1"/>
<keyword evidence="1" id="KW-0175">Coiled coil</keyword>
<dbReference type="EMBL" id="NKXS01002061">
    <property type="protein sequence ID" value="PIN15484.1"/>
    <property type="molecule type" value="Genomic_DNA"/>
</dbReference>
<evidence type="ECO:0000256" key="2">
    <source>
        <dbReference type="SAM" id="MobiDB-lite"/>
    </source>
</evidence>
<comment type="caution">
    <text evidence="3">The sequence shown here is derived from an EMBL/GenBank/DDBJ whole genome shotgun (WGS) entry which is preliminary data.</text>
</comment>
<name>A0A2G9HDA1_9LAMI</name>